<dbReference type="EMBL" id="JACEMT010000049">
    <property type="protein sequence ID" value="MBA4502614.1"/>
    <property type="molecule type" value="Genomic_DNA"/>
</dbReference>
<dbReference type="InterPro" id="IPR015424">
    <property type="entry name" value="PyrdxlP-dep_Trfase"/>
</dbReference>
<dbReference type="SMART" id="SM00345">
    <property type="entry name" value="HTH_GNTR"/>
    <property type="match status" value="1"/>
</dbReference>
<dbReference type="Gene3D" id="3.40.640.10">
    <property type="entry name" value="Type I PLP-dependent aspartate aminotransferase-like (Major domain)"/>
    <property type="match status" value="1"/>
</dbReference>
<dbReference type="SUPFAM" id="SSF53383">
    <property type="entry name" value="PLP-dependent transferases"/>
    <property type="match status" value="1"/>
</dbReference>
<dbReference type="RefSeq" id="WP_181739587.1">
    <property type="nucleotide sequence ID" value="NZ_JACEMT010000049.1"/>
</dbReference>
<dbReference type="InterPro" id="IPR051446">
    <property type="entry name" value="HTH_trans_reg/aminotransferase"/>
</dbReference>
<dbReference type="InterPro" id="IPR036388">
    <property type="entry name" value="WH-like_DNA-bd_sf"/>
</dbReference>
<dbReference type="PRINTS" id="PR00035">
    <property type="entry name" value="HTHGNTR"/>
</dbReference>
<dbReference type="GO" id="GO:0003700">
    <property type="term" value="F:DNA-binding transcription factor activity"/>
    <property type="evidence" value="ECO:0007669"/>
    <property type="project" value="InterPro"/>
</dbReference>
<dbReference type="PROSITE" id="PS50949">
    <property type="entry name" value="HTH_GNTR"/>
    <property type="match status" value="1"/>
</dbReference>
<evidence type="ECO:0000256" key="1">
    <source>
        <dbReference type="ARBA" id="ARBA00005384"/>
    </source>
</evidence>
<keyword evidence="2" id="KW-0663">Pyridoxal phosphate</keyword>
<dbReference type="CDD" id="cd00609">
    <property type="entry name" value="AAT_like"/>
    <property type="match status" value="1"/>
</dbReference>
<gene>
    <name evidence="7" type="ORF">H1S06_09590</name>
</gene>
<keyword evidence="8" id="KW-1185">Reference proteome</keyword>
<protein>
    <submittedName>
        <fullName evidence="7">PLP-dependent aminotransferase family protein</fullName>
    </submittedName>
</protein>
<keyword evidence="7" id="KW-0032">Aminotransferase</keyword>
<evidence type="ECO:0000313" key="7">
    <source>
        <dbReference type="EMBL" id="MBA4502614.1"/>
    </source>
</evidence>
<dbReference type="Gene3D" id="1.10.10.10">
    <property type="entry name" value="Winged helix-like DNA-binding domain superfamily/Winged helix DNA-binding domain"/>
    <property type="match status" value="1"/>
</dbReference>
<evidence type="ECO:0000256" key="3">
    <source>
        <dbReference type="ARBA" id="ARBA00023015"/>
    </source>
</evidence>
<dbReference type="InterPro" id="IPR004839">
    <property type="entry name" value="Aminotransferase_I/II_large"/>
</dbReference>
<keyword evidence="5" id="KW-0804">Transcription</keyword>
<organism evidence="7 8">
    <name type="scientific">Marinobacterium marinum</name>
    <dbReference type="NCBI Taxonomy" id="2756129"/>
    <lineage>
        <taxon>Bacteria</taxon>
        <taxon>Pseudomonadati</taxon>
        <taxon>Pseudomonadota</taxon>
        <taxon>Gammaproteobacteria</taxon>
        <taxon>Oceanospirillales</taxon>
        <taxon>Oceanospirillaceae</taxon>
        <taxon>Marinobacterium</taxon>
    </lineage>
</organism>
<evidence type="ECO:0000256" key="2">
    <source>
        <dbReference type="ARBA" id="ARBA00022898"/>
    </source>
</evidence>
<feature type="domain" description="HTH gntR-type" evidence="6">
    <location>
        <begin position="17"/>
        <end position="85"/>
    </location>
</feature>
<dbReference type="GO" id="GO:0003677">
    <property type="term" value="F:DNA binding"/>
    <property type="evidence" value="ECO:0007669"/>
    <property type="project" value="UniProtKB-KW"/>
</dbReference>
<evidence type="ECO:0000313" key="8">
    <source>
        <dbReference type="Proteomes" id="UP000538931"/>
    </source>
</evidence>
<accession>A0A7W1WYK4</accession>
<keyword evidence="7" id="KW-0808">Transferase</keyword>
<sequence length="485" mass="54192">MLRPWETQLWLEDSPGKTLHSKLLNTLTADITEGRLPPGSMLPGSRSLAEQLGVNRKTVQQVYEELEAQGWLVTRQRSGTFVSETLPEQGLSTSDRQLVNSSDRTRSASELVEILYQDALSYNAIPVTNDGTPDSRLIPYELLARTYRRVCIDLSRNSRLGYGDPKGSIELRQSVAKMLSGDRFMNCSAEQVCIVRGSQMGIYLASRILDPRKGAIVMEELCYLPARAAFESNGFKVLKCKLDDQGLDIDHLRELLAEHTVAAIYVTPHHQYPTTVCLPMDRRLALLELSKAHKFAVLEDDYDHEFHYETNPIPPLASLPNAENVVHIGSMSKVFAPGLRLGYIAADTRFIERAAQEIILIDRQGNAVTELVLSSLMESGEVRRHIRKTRKEYEARRNFAAEEFVRVFGDQVSFTLPTGGMAIWVDISKLVQGRQLESLPGKDSTLSSVYTDDQVSPTHLRFGFGALIKAEITQSVEQLAEVLAG</sequence>
<evidence type="ECO:0000256" key="4">
    <source>
        <dbReference type="ARBA" id="ARBA00023125"/>
    </source>
</evidence>
<dbReference type="Proteomes" id="UP000538931">
    <property type="component" value="Unassembled WGS sequence"/>
</dbReference>
<evidence type="ECO:0000259" key="6">
    <source>
        <dbReference type="PROSITE" id="PS50949"/>
    </source>
</evidence>
<dbReference type="CDD" id="cd07377">
    <property type="entry name" value="WHTH_GntR"/>
    <property type="match status" value="1"/>
</dbReference>
<dbReference type="PANTHER" id="PTHR46577:SF1">
    <property type="entry name" value="HTH-TYPE TRANSCRIPTIONAL REGULATORY PROTEIN GABR"/>
    <property type="match status" value="1"/>
</dbReference>
<dbReference type="GO" id="GO:0030170">
    <property type="term" value="F:pyridoxal phosphate binding"/>
    <property type="evidence" value="ECO:0007669"/>
    <property type="project" value="InterPro"/>
</dbReference>
<dbReference type="Pfam" id="PF00392">
    <property type="entry name" value="GntR"/>
    <property type="match status" value="1"/>
</dbReference>
<dbReference type="InterPro" id="IPR015421">
    <property type="entry name" value="PyrdxlP-dep_Trfase_major"/>
</dbReference>
<dbReference type="PANTHER" id="PTHR46577">
    <property type="entry name" value="HTH-TYPE TRANSCRIPTIONAL REGULATORY PROTEIN GABR"/>
    <property type="match status" value="1"/>
</dbReference>
<dbReference type="SUPFAM" id="SSF46785">
    <property type="entry name" value="Winged helix' DNA-binding domain"/>
    <property type="match status" value="1"/>
</dbReference>
<reference evidence="7 8" key="1">
    <citation type="submission" date="2020-07" db="EMBL/GenBank/DDBJ databases">
        <title>Bacterium isolated from marien macroalgae.</title>
        <authorList>
            <person name="Zhu K."/>
            <person name="Lu D."/>
            <person name="Du Z."/>
        </authorList>
    </citation>
    <scope>NUCLEOTIDE SEQUENCE [LARGE SCALE GENOMIC DNA]</scope>
    <source>
        <strain evidence="7 8">3-1745</strain>
    </source>
</reference>
<name>A0A7W1WYK4_9GAMM</name>
<dbReference type="Pfam" id="PF00155">
    <property type="entry name" value="Aminotran_1_2"/>
    <property type="match status" value="1"/>
</dbReference>
<keyword evidence="3" id="KW-0805">Transcription regulation</keyword>
<dbReference type="InterPro" id="IPR036390">
    <property type="entry name" value="WH_DNA-bd_sf"/>
</dbReference>
<keyword evidence="4" id="KW-0238">DNA-binding</keyword>
<dbReference type="AlphaFoldDB" id="A0A7W1WYK4"/>
<proteinExistence type="inferred from homology"/>
<comment type="similarity">
    <text evidence="1">In the C-terminal section; belongs to the class-I pyridoxal-phosphate-dependent aminotransferase family.</text>
</comment>
<comment type="caution">
    <text evidence="7">The sequence shown here is derived from an EMBL/GenBank/DDBJ whole genome shotgun (WGS) entry which is preliminary data.</text>
</comment>
<dbReference type="GO" id="GO:0008483">
    <property type="term" value="F:transaminase activity"/>
    <property type="evidence" value="ECO:0007669"/>
    <property type="project" value="UniProtKB-KW"/>
</dbReference>
<evidence type="ECO:0000256" key="5">
    <source>
        <dbReference type="ARBA" id="ARBA00023163"/>
    </source>
</evidence>
<dbReference type="InterPro" id="IPR000524">
    <property type="entry name" value="Tscrpt_reg_HTH_GntR"/>
</dbReference>